<dbReference type="Gene3D" id="3.30.70.270">
    <property type="match status" value="1"/>
</dbReference>
<feature type="repeat" description="ANK" evidence="1">
    <location>
        <begin position="418"/>
        <end position="450"/>
    </location>
</feature>
<dbReference type="Gene3D" id="2.40.70.10">
    <property type="entry name" value="Acid Proteases"/>
    <property type="match status" value="1"/>
</dbReference>
<dbReference type="Pfam" id="PF01585">
    <property type="entry name" value="G-patch"/>
    <property type="match status" value="1"/>
</dbReference>
<dbReference type="AlphaFoldDB" id="A0A371GTR9"/>
<dbReference type="PROSITE" id="PS50174">
    <property type="entry name" value="G_PATCH"/>
    <property type="match status" value="1"/>
</dbReference>
<accession>A0A371GTR9</accession>
<dbReference type="CDD" id="cd00303">
    <property type="entry name" value="retropepsin_like"/>
    <property type="match status" value="1"/>
</dbReference>
<dbReference type="InterPro" id="IPR043128">
    <property type="entry name" value="Rev_trsase/Diguanyl_cyclase"/>
</dbReference>
<comment type="caution">
    <text evidence="4">The sequence shown here is derived from an EMBL/GenBank/DDBJ whole genome shotgun (WGS) entry which is preliminary data.</text>
</comment>
<feature type="non-terminal residue" evidence="4">
    <location>
        <position position="1"/>
    </location>
</feature>
<feature type="domain" description="G-patch" evidence="3">
    <location>
        <begin position="586"/>
        <end position="632"/>
    </location>
</feature>
<evidence type="ECO:0000313" key="4">
    <source>
        <dbReference type="EMBL" id="RDX93934.1"/>
    </source>
</evidence>
<reference evidence="4" key="1">
    <citation type="submission" date="2018-05" db="EMBL/GenBank/DDBJ databases">
        <title>Draft genome of Mucuna pruriens seed.</title>
        <authorList>
            <person name="Nnadi N.E."/>
            <person name="Vos R."/>
            <person name="Hasami M.H."/>
            <person name="Devisetty U.K."/>
            <person name="Aguiy J.C."/>
        </authorList>
    </citation>
    <scope>NUCLEOTIDE SEQUENCE [LARGE SCALE GENOMIC DNA]</scope>
    <source>
        <strain evidence="4">JCA_2017</strain>
    </source>
</reference>
<dbReference type="InterPro" id="IPR002110">
    <property type="entry name" value="Ankyrin_rpt"/>
</dbReference>
<keyword evidence="1" id="KW-0040">ANK repeat</keyword>
<dbReference type="InterPro" id="IPR000467">
    <property type="entry name" value="G_patch_dom"/>
</dbReference>
<organism evidence="4 5">
    <name type="scientific">Mucuna pruriens</name>
    <name type="common">Velvet bean</name>
    <name type="synonym">Dolichos pruriens</name>
    <dbReference type="NCBI Taxonomy" id="157652"/>
    <lineage>
        <taxon>Eukaryota</taxon>
        <taxon>Viridiplantae</taxon>
        <taxon>Streptophyta</taxon>
        <taxon>Embryophyta</taxon>
        <taxon>Tracheophyta</taxon>
        <taxon>Spermatophyta</taxon>
        <taxon>Magnoliopsida</taxon>
        <taxon>eudicotyledons</taxon>
        <taxon>Gunneridae</taxon>
        <taxon>Pentapetalae</taxon>
        <taxon>rosids</taxon>
        <taxon>fabids</taxon>
        <taxon>Fabales</taxon>
        <taxon>Fabaceae</taxon>
        <taxon>Papilionoideae</taxon>
        <taxon>50 kb inversion clade</taxon>
        <taxon>NPAAA clade</taxon>
        <taxon>indigoferoid/millettioid clade</taxon>
        <taxon>Phaseoleae</taxon>
        <taxon>Mucuna</taxon>
    </lineage>
</organism>
<protein>
    <recommendedName>
        <fullName evidence="3">G-patch domain-containing protein</fullName>
    </recommendedName>
</protein>
<evidence type="ECO:0000256" key="1">
    <source>
        <dbReference type="PROSITE-ProRule" id="PRU00023"/>
    </source>
</evidence>
<evidence type="ECO:0000313" key="5">
    <source>
        <dbReference type="Proteomes" id="UP000257109"/>
    </source>
</evidence>
<dbReference type="Proteomes" id="UP000257109">
    <property type="component" value="Unassembled WGS sequence"/>
</dbReference>
<feature type="region of interest" description="Disordered" evidence="2">
    <location>
        <begin position="657"/>
        <end position="679"/>
    </location>
</feature>
<dbReference type="InterPro" id="IPR021109">
    <property type="entry name" value="Peptidase_aspartic_dom_sf"/>
</dbReference>
<dbReference type="SMART" id="SM00443">
    <property type="entry name" value="G_patch"/>
    <property type="match status" value="1"/>
</dbReference>
<dbReference type="PANTHER" id="PTHR32108:SF9">
    <property type="entry name" value="REVERSE TRANSCRIPTASE RNASE H-LIKE DOMAIN-CONTAINING PROTEIN"/>
    <property type="match status" value="1"/>
</dbReference>
<gene>
    <name evidence="4" type="ORF">CR513_23744</name>
</gene>
<dbReference type="PROSITE" id="PS50088">
    <property type="entry name" value="ANK_REPEAT"/>
    <property type="match status" value="1"/>
</dbReference>
<proteinExistence type="predicted"/>
<dbReference type="SUPFAM" id="SSF50630">
    <property type="entry name" value="Acid proteases"/>
    <property type="match status" value="1"/>
</dbReference>
<dbReference type="EMBL" id="QJKJ01004496">
    <property type="protein sequence ID" value="RDX93934.1"/>
    <property type="molecule type" value="Genomic_DNA"/>
</dbReference>
<dbReference type="PANTHER" id="PTHR32108">
    <property type="entry name" value="DNA-DIRECTED RNA POLYMERASE SUBUNIT ALPHA"/>
    <property type="match status" value="1"/>
</dbReference>
<dbReference type="GO" id="GO:0003676">
    <property type="term" value="F:nucleic acid binding"/>
    <property type="evidence" value="ECO:0007669"/>
    <property type="project" value="InterPro"/>
</dbReference>
<sequence length="811" mass="89980">MASMFIDTLPSPFYDKVVGSVTSNFADLVVIGERIEAGIKRGRFAQDRGNTSFVKNIEKRRGDTNAVITNPSRPQGQSKLVLSSTGIVSLPDPSPQAGTAATQETQNPRVARQRRVFTPIPMPYSTLFPLLLQKGMIAVMPFKPLEPPYPRSYDPSAKCDYHSGAVGHSTERCWSFKHKVQDLIEAGWLGFEGNKPNISTNPLPAHEGQAINTLSHSAFASDQEEEVVAVIGRQKTLPFQPLIIQCDPIRPTPLIITAPPRPAYKDNHAVPWHYDPVPEELPGEQTEEPPAEEITNIAEPGGMTRSGRIYTPANLGGKDPKGNPKGAPKEKEVEEFLKLIRYSEYELLDHLNKTPARISLLSLLLNSENHRNLLLKVLKEAHVAPDITTERFGGIIGNLTSSGRLTFSDEEIPAEGRQHNQPLHIAVKCGTYMITKVLIDNGSSLNVLPKATLDKLGSIHMQLKASPVIVRAFDGSRRDVMGEITLPIYIGPTLFHILFQVMDIRPAYSCLLGRPWIHGAGAVPSSLHQKVKFIADQQLVSIMGEQELVISTPVPDKYIEEEEEALETSFQALEIAASPEEPPSAAENMAFRVMIKEGYQPGKGLGPLLEGIPAPIEIQENKGRAGLGYQAGNQERARPARATWGQHFVRESVAMIDNQPKDQSGKDSSPIVEPVREGDAETEALAEVEMQIERERPKFQPLTKELESVNLGDERNKKEVRIGSQMSQESRKALIELLQEFSDIFAWSYRDMPGLDRSIVEHRLPMLPKAVPVRQQLRRMKPKDNFPLPHIDMLVDNTACHAFFSFMDGFS</sequence>
<keyword evidence="5" id="KW-1185">Reference proteome</keyword>
<evidence type="ECO:0000256" key="2">
    <source>
        <dbReference type="SAM" id="MobiDB-lite"/>
    </source>
</evidence>
<dbReference type="OrthoDB" id="10251234at2759"/>
<name>A0A371GTR9_MUCPR</name>
<evidence type="ECO:0000259" key="3">
    <source>
        <dbReference type="PROSITE" id="PS50174"/>
    </source>
</evidence>
<feature type="non-terminal residue" evidence="4">
    <location>
        <position position="811"/>
    </location>
</feature>
<dbReference type="PROSITE" id="PS50297">
    <property type="entry name" value="ANK_REP_REGION"/>
    <property type="match status" value="1"/>
</dbReference>